<dbReference type="EMBL" id="LSYV01000036">
    <property type="protein sequence ID" value="KXZ47465.1"/>
    <property type="molecule type" value="Genomic_DNA"/>
</dbReference>
<dbReference type="GO" id="GO:0005615">
    <property type="term" value="C:extracellular space"/>
    <property type="evidence" value="ECO:0007669"/>
    <property type="project" value="TreeGrafter"/>
</dbReference>
<proteinExistence type="predicted"/>
<sequence length="930" mass="100784">MLEGVVKSRRERRYMIFGLVALTLFSLCTIGTVVGLTYAVVDALKDTEVVGGVMMVKGSTVDPVKISSADFTIVDGAAVTSQRANTANGNAAVNATSSAHPENVLRTATYMGTPMPFTSAVDVRTLMELRYLYIKGLGKVELALMVTGVARVPMANSVHGDVVRIITSVGAYEVLGFFNFIRNLEAFSPQDPDLPKSQLPDENFKLTLKIYEPCVLPSNPDVDRSLQGLEVVSGQDLAGVEIVDGKRYMTRNETVVTWNGATQVIYQYALVPEYEKVELNDVAQGITHTWQRVSSSSVAAGKVPAVVGTLFCSSNALVARPSAAVVPPTVEAMPEGSGFNYTYEGVDLMEDDTPARHFRLVVLANGTVTQTIVVDSFHYLGGSRVAGVADNEDLQEQVVLSPSERRRLEAESEARAVEWDRLDHVNGTGEWPQWALDVYGGVRPSTSSRRMLQANSCPKMDGGVTFPKGSEPCEGEASFNRNFNFLVDLDCSGEIAPSTGLTMHGLLNLDSCQGKYEGCITLNWEIPGSSSLVKGANAVTDLPSVEFVRGCISYDATTGIWTMSMVAEPKLQPDWLQKAFADTLNQFLGTWVIKGQSGNVWIDEVTVSWDIAFDPLGNILNAVNLAYDLGSQGVALITNAVVSIVDGKPVAQITTTLGSAASTLGSAASWVGGAVSSVFGFGRRRHLGSLIDKSMLPKTGIKITKEEFKIVKKGSPFYLIVAINYNTMLTVYDLGAVLAQDRFYGSWMPVKWCGYITNRGKDERYKFQGTQMTGYNVRMVPPQGSSRDDSALTAARFQCIDGSNTAEEANKDGVWQSTRSCDPGAYIVGARVRAEDWQGFERDNSVVNSIQFRCNKGTGSSTTSPLDVHSGFWGGYTNWVNCPANTFVCGVQLRVDTSGYQVFMTLLYGWLPTQKDNIDKKGVTAGSIDP</sequence>
<dbReference type="InterPro" id="IPR005515">
    <property type="entry name" value="VOMI"/>
</dbReference>
<evidence type="ECO:0000313" key="1">
    <source>
        <dbReference type="EMBL" id="KXZ47465.1"/>
    </source>
</evidence>
<dbReference type="Pfam" id="PF03762">
    <property type="entry name" value="VOMI"/>
    <property type="match status" value="1"/>
</dbReference>
<dbReference type="OrthoDB" id="528822at2759"/>
<organism evidence="1 2">
    <name type="scientific">Gonium pectorale</name>
    <name type="common">Green alga</name>
    <dbReference type="NCBI Taxonomy" id="33097"/>
    <lineage>
        <taxon>Eukaryota</taxon>
        <taxon>Viridiplantae</taxon>
        <taxon>Chlorophyta</taxon>
        <taxon>core chlorophytes</taxon>
        <taxon>Chlorophyceae</taxon>
        <taxon>CS clade</taxon>
        <taxon>Chlamydomonadales</taxon>
        <taxon>Volvocaceae</taxon>
        <taxon>Gonium</taxon>
    </lineage>
</organism>
<keyword evidence="2" id="KW-1185">Reference proteome</keyword>
<gene>
    <name evidence="1" type="ORF">GPECTOR_35g903</name>
</gene>
<accession>A0A150GD08</accession>
<evidence type="ECO:0000313" key="2">
    <source>
        <dbReference type="Proteomes" id="UP000075714"/>
    </source>
</evidence>
<dbReference type="Proteomes" id="UP000075714">
    <property type="component" value="Unassembled WGS sequence"/>
</dbReference>
<dbReference type="PANTHER" id="PTHR18841:SF0">
    <property type="entry name" value="VITELLINE MEMBRANE OUTER LAYER 1 HOMOLOG A-RELATED"/>
    <property type="match status" value="1"/>
</dbReference>
<dbReference type="AlphaFoldDB" id="A0A150GD08"/>
<dbReference type="InterPro" id="IPR036706">
    <property type="entry name" value="VOMI_sf"/>
</dbReference>
<dbReference type="SUPFAM" id="SSF51092">
    <property type="entry name" value="Vitelline membrane outer protein-I (VMO-I)"/>
    <property type="match status" value="1"/>
</dbReference>
<name>A0A150GD08_GONPE</name>
<dbReference type="Gene3D" id="2.100.10.20">
    <property type="entry name" value="Vitelline membrane outer layer protein I (VOMI)"/>
    <property type="match status" value="1"/>
</dbReference>
<reference evidence="2" key="1">
    <citation type="journal article" date="2016" name="Nat. Commun.">
        <title>The Gonium pectorale genome demonstrates co-option of cell cycle regulation during the evolution of multicellularity.</title>
        <authorList>
            <person name="Hanschen E.R."/>
            <person name="Marriage T.N."/>
            <person name="Ferris P.J."/>
            <person name="Hamaji T."/>
            <person name="Toyoda A."/>
            <person name="Fujiyama A."/>
            <person name="Neme R."/>
            <person name="Noguchi H."/>
            <person name="Minakuchi Y."/>
            <person name="Suzuki M."/>
            <person name="Kawai-Toyooka H."/>
            <person name="Smith D.R."/>
            <person name="Sparks H."/>
            <person name="Anderson J."/>
            <person name="Bakaric R."/>
            <person name="Luria V."/>
            <person name="Karger A."/>
            <person name="Kirschner M.W."/>
            <person name="Durand P.M."/>
            <person name="Michod R.E."/>
            <person name="Nozaki H."/>
            <person name="Olson B.J."/>
        </authorList>
    </citation>
    <scope>NUCLEOTIDE SEQUENCE [LARGE SCALE GENOMIC DNA]</scope>
    <source>
        <strain evidence="2">NIES-2863</strain>
    </source>
</reference>
<dbReference type="PANTHER" id="PTHR18841">
    <property type="entry name" value="VITELLINE MEMBRANE OUTER LAYER PROTEIN I-RELATED"/>
    <property type="match status" value="1"/>
</dbReference>
<protein>
    <submittedName>
        <fullName evidence="1">Uncharacterized protein</fullName>
    </submittedName>
</protein>
<comment type="caution">
    <text evidence="1">The sequence shown here is derived from an EMBL/GenBank/DDBJ whole genome shotgun (WGS) entry which is preliminary data.</text>
</comment>